<sequence length="101" mass="11435">MFYVGVVYYFATGEGATLFVASGSEESIRESIPEYFQQGLSLLTPSDWLKAADGNCDNDYHQSHAEILKAYLPLLWKQIEELALGRGCHLKFSLEHHFNYG</sequence>
<evidence type="ECO:0000313" key="2">
    <source>
        <dbReference type="Proteomes" id="UP000254326"/>
    </source>
</evidence>
<reference evidence="1 2" key="1">
    <citation type="submission" date="2018-06" db="EMBL/GenBank/DDBJ databases">
        <title>Marinomonas sp. YLB-05 draft genome sequence.</title>
        <authorList>
            <person name="Yu L."/>
            <person name="Tang X."/>
        </authorList>
    </citation>
    <scope>NUCLEOTIDE SEQUENCE [LARGE SCALE GENOMIC DNA]</scope>
    <source>
        <strain evidence="1 2">YLB-05</strain>
    </source>
</reference>
<name>A0A370UCV1_9GAMM</name>
<dbReference type="OrthoDB" id="5887879at2"/>
<gene>
    <name evidence="1" type="ORF">DN730_00220</name>
</gene>
<evidence type="ECO:0000313" key="1">
    <source>
        <dbReference type="EMBL" id="RDL45515.1"/>
    </source>
</evidence>
<keyword evidence="2" id="KW-1185">Reference proteome</keyword>
<proteinExistence type="predicted"/>
<organism evidence="1 2">
    <name type="scientific">Marinomonas piezotolerans</name>
    <dbReference type="NCBI Taxonomy" id="2213058"/>
    <lineage>
        <taxon>Bacteria</taxon>
        <taxon>Pseudomonadati</taxon>
        <taxon>Pseudomonadota</taxon>
        <taxon>Gammaproteobacteria</taxon>
        <taxon>Oceanospirillales</taxon>
        <taxon>Oceanospirillaceae</taxon>
        <taxon>Marinomonas</taxon>
    </lineage>
</organism>
<comment type="caution">
    <text evidence="1">The sequence shown here is derived from an EMBL/GenBank/DDBJ whole genome shotgun (WGS) entry which is preliminary data.</text>
</comment>
<accession>A0A370UCV1</accession>
<dbReference type="EMBL" id="QKRA01000001">
    <property type="protein sequence ID" value="RDL45515.1"/>
    <property type="molecule type" value="Genomic_DNA"/>
</dbReference>
<dbReference type="AlphaFoldDB" id="A0A370UCV1"/>
<dbReference type="RefSeq" id="WP_115466105.1">
    <property type="nucleotide sequence ID" value="NZ_QKRA01000001.1"/>
</dbReference>
<dbReference type="Proteomes" id="UP000254326">
    <property type="component" value="Unassembled WGS sequence"/>
</dbReference>
<protein>
    <submittedName>
        <fullName evidence="1">Uncharacterized protein</fullName>
    </submittedName>
</protein>